<dbReference type="AlphaFoldDB" id="A0A0Q1AC60"/>
<dbReference type="PIRSF" id="PIRSF035042">
    <property type="entry name" value="UCP035042_thirdx"/>
    <property type="match status" value="1"/>
</dbReference>
<dbReference type="InterPro" id="IPR010350">
    <property type="entry name" value="Aim32/Apd1-like_bac"/>
</dbReference>
<dbReference type="STRING" id="1544416.Cocul_01004"/>
<dbReference type="OrthoDB" id="3399139at2"/>
<gene>
    <name evidence="2" type="ORF">Cocul_01004</name>
</gene>
<dbReference type="InterPro" id="IPR036249">
    <property type="entry name" value="Thioredoxin-like_sf"/>
</dbReference>
<dbReference type="CDD" id="cd03062">
    <property type="entry name" value="TRX_Fd_Sucrase"/>
    <property type="match status" value="1"/>
</dbReference>
<dbReference type="SUPFAM" id="SSF52833">
    <property type="entry name" value="Thioredoxin-like"/>
    <property type="match status" value="1"/>
</dbReference>
<name>A0A0Q1AC60_9CORY</name>
<evidence type="ECO:0000313" key="2">
    <source>
        <dbReference type="EMBL" id="KQB84207.1"/>
    </source>
</evidence>
<evidence type="ECO:0000256" key="1">
    <source>
        <dbReference type="SAM" id="MobiDB-lite"/>
    </source>
</evidence>
<feature type="region of interest" description="Disordered" evidence="1">
    <location>
        <begin position="1"/>
        <end position="21"/>
    </location>
</feature>
<evidence type="ECO:0000313" key="3">
    <source>
        <dbReference type="Proteomes" id="UP000050517"/>
    </source>
</evidence>
<dbReference type="EMBL" id="LKST01000002">
    <property type="protein sequence ID" value="KQB84207.1"/>
    <property type="molecule type" value="Genomic_DNA"/>
</dbReference>
<feature type="compositionally biased region" description="Basic and acidic residues" evidence="1">
    <location>
        <begin position="9"/>
        <end position="18"/>
    </location>
</feature>
<protein>
    <submittedName>
        <fullName evidence="2">Sucrase/ferredoxin-like protein</fullName>
    </submittedName>
</protein>
<sequence>MAATTPVHESPRCSDVRGEPLAGSAKKGEVYVLFEWPGGWSRDVLDGGTFGPDLSARLKAKLKGAASLQLIRRPGRAGRNVGFKHRCYLVWARTAQMELLLIDAPEDLLSLDLTGPGRNGGEEVTTPVVLVCTHGRRDQCCAIKGRPLAAQLQEEFPGSLIWESSHTKGHRFAPAVLLMPWGYSFGELNIADASDLTRHALHGRYFYPANRGSGLYGPRGQVAELHIARRLIDAGEPLRYGDLTTDDAPEGTVTVRHRDGRTWEVPLMRKAVEGVVASCGGTPKTAKVWVAGLSRDEEPA</sequence>
<dbReference type="Pfam" id="PF06999">
    <property type="entry name" value="Suc_Fer-like"/>
    <property type="match status" value="1"/>
</dbReference>
<dbReference type="PATRIC" id="fig|1544416.3.peg.1009"/>
<dbReference type="InterPro" id="IPR009737">
    <property type="entry name" value="Aim32/Apd1-like"/>
</dbReference>
<keyword evidence="3" id="KW-1185">Reference proteome</keyword>
<dbReference type="Proteomes" id="UP000050517">
    <property type="component" value="Unassembled WGS sequence"/>
</dbReference>
<reference evidence="2 3" key="1">
    <citation type="submission" date="2015-10" db="EMBL/GenBank/DDBJ databases">
        <title>Corynebacteirum lowii and Corynebacterium oculi species nova, derived from human clinical disease and and emended description of Corynebacterium mastiditis.</title>
        <authorList>
            <person name="Bernard K."/>
            <person name="Pacheco A.L."/>
            <person name="Mcdougall C."/>
            <person name="Burtx T."/>
            <person name="Weibe D."/>
            <person name="Tyler S."/>
            <person name="Olson A.B."/>
            <person name="Cnockaert M."/>
            <person name="Eguchi H."/>
            <person name="Kuwahara T."/>
            <person name="Nakayama-Imaohji H."/>
            <person name="Boudewijins M."/>
            <person name="Van Hoecke F."/>
            <person name="Bernier A.-M."/>
            <person name="Vandamme P."/>
        </authorList>
    </citation>
    <scope>NUCLEOTIDE SEQUENCE [LARGE SCALE GENOMIC DNA]</scope>
    <source>
        <strain evidence="2 3">NML 130210</strain>
    </source>
</reference>
<proteinExistence type="predicted"/>
<dbReference type="RefSeq" id="WP_055122186.1">
    <property type="nucleotide sequence ID" value="NZ_LKST01000002.1"/>
</dbReference>
<accession>A0A0Q1AC60</accession>
<organism evidence="2 3">
    <name type="scientific">Corynebacterium oculi</name>
    <dbReference type="NCBI Taxonomy" id="1544416"/>
    <lineage>
        <taxon>Bacteria</taxon>
        <taxon>Bacillati</taxon>
        <taxon>Actinomycetota</taxon>
        <taxon>Actinomycetes</taxon>
        <taxon>Mycobacteriales</taxon>
        <taxon>Corynebacteriaceae</taxon>
        <taxon>Corynebacterium</taxon>
    </lineage>
</organism>
<comment type="caution">
    <text evidence="2">The sequence shown here is derived from an EMBL/GenBank/DDBJ whole genome shotgun (WGS) entry which is preliminary data.</text>
</comment>